<reference evidence="1 2" key="1">
    <citation type="submission" date="2014-11" db="EMBL/GenBank/DDBJ databases">
        <title>Draft genome sequence of Kirrobacter mercurialis.</title>
        <authorList>
            <person name="Coil D.A."/>
            <person name="Eisen J.A."/>
        </authorList>
    </citation>
    <scope>NUCLEOTIDE SEQUENCE [LARGE SCALE GENOMIC DNA]</scope>
    <source>
        <strain evidence="1 2">Coronado</strain>
    </source>
</reference>
<dbReference type="AlphaFoldDB" id="A0A0B2C074"/>
<proteinExistence type="predicted"/>
<dbReference type="EMBL" id="JTDN01000001">
    <property type="protein sequence ID" value="KHL25662.1"/>
    <property type="molecule type" value="Genomic_DNA"/>
</dbReference>
<protein>
    <submittedName>
        <fullName evidence="1">Uncharacterized protein</fullName>
    </submittedName>
</protein>
<name>A0A0B2C074_9SPHN</name>
<evidence type="ECO:0000313" key="2">
    <source>
        <dbReference type="Proteomes" id="UP000030988"/>
    </source>
</evidence>
<dbReference type="STRING" id="1572751.PK98_03155"/>
<accession>A0A0B2C074</accession>
<evidence type="ECO:0000313" key="1">
    <source>
        <dbReference type="EMBL" id="KHL25662.1"/>
    </source>
</evidence>
<gene>
    <name evidence="1" type="ORF">PK98_03155</name>
</gene>
<organism evidence="1 2">
    <name type="scientific">Croceibacterium mercuriale</name>
    <dbReference type="NCBI Taxonomy" id="1572751"/>
    <lineage>
        <taxon>Bacteria</taxon>
        <taxon>Pseudomonadati</taxon>
        <taxon>Pseudomonadota</taxon>
        <taxon>Alphaproteobacteria</taxon>
        <taxon>Sphingomonadales</taxon>
        <taxon>Erythrobacteraceae</taxon>
        <taxon>Croceibacterium</taxon>
    </lineage>
</organism>
<sequence length="151" mass="15990">MVPLLAMAVPACAPPLHDVSAPALAQDRAAPGAALLEHALAGFFDGPGATPDPPTVCVELSPDALPAEQEAALMARFPRLAPRDRCEQAPGLMDRITGERAVLLQAYGFACSDAQTCTGWTNAPGRPATRWTMRWVDGAWTFAGDRRIIAQ</sequence>
<dbReference type="Proteomes" id="UP000030988">
    <property type="component" value="Unassembled WGS sequence"/>
</dbReference>
<keyword evidence="2" id="KW-1185">Reference proteome</keyword>
<comment type="caution">
    <text evidence="1">The sequence shown here is derived from an EMBL/GenBank/DDBJ whole genome shotgun (WGS) entry which is preliminary data.</text>
</comment>